<dbReference type="RefSeq" id="WP_090037809.1">
    <property type="nucleotide sequence ID" value="NZ_FOKI01000001.1"/>
</dbReference>
<feature type="compositionally biased region" description="Basic and acidic residues" evidence="1">
    <location>
        <begin position="99"/>
        <end position="155"/>
    </location>
</feature>
<keyword evidence="4" id="KW-1185">Reference proteome</keyword>
<feature type="transmembrane region" description="Helical" evidence="2">
    <location>
        <begin position="62"/>
        <end position="79"/>
    </location>
</feature>
<evidence type="ECO:0000256" key="1">
    <source>
        <dbReference type="SAM" id="MobiDB-lite"/>
    </source>
</evidence>
<keyword evidence="2" id="KW-0472">Membrane</keyword>
<feature type="compositionally biased region" description="Low complexity" evidence="1">
    <location>
        <begin position="162"/>
        <end position="175"/>
    </location>
</feature>
<sequence>MKKFNLSGGFVFSRAMLILTSLFLGLAFNAPFLILLGIALAIILPRQFAKSGFSNIKMLNKALCAVTILSFITSGILLGRSNTQVHNKNVATQTSSTMEKNKEEDKSKLEQEEKDKKENLEKAKKQEEEKKLAEEAKRKQQEDIAKQKQIEEQKVKAAVAKNSQQSNGQSSENQGVMVWLSETGDKYHSKPNCGRMNPKNARQVDLSSAKKSYAPCKKCHPPV</sequence>
<dbReference type="Proteomes" id="UP000198619">
    <property type="component" value="Unassembled WGS sequence"/>
</dbReference>
<gene>
    <name evidence="3" type="ORF">SAMN04488528_1001168</name>
</gene>
<protein>
    <submittedName>
        <fullName evidence="3">Uncharacterized protein</fullName>
    </submittedName>
</protein>
<name>A0A1I0V5B6_9CLOT</name>
<reference evidence="3 4" key="1">
    <citation type="submission" date="2016-10" db="EMBL/GenBank/DDBJ databases">
        <authorList>
            <person name="de Groot N.N."/>
        </authorList>
    </citation>
    <scope>NUCLEOTIDE SEQUENCE [LARGE SCALE GENOMIC DNA]</scope>
    <source>
        <strain evidence="3 4">DSM 12271</strain>
    </source>
</reference>
<evidence type="ECO:0000313" key="3">
    <source>
        <dbReference type="EMBL" id="SFA71534.1"/>
    </source>
</evidence>
<evidence type="ECO:0000256" key="2">
    <source>
        <dbReference type="SAM" id="Phobius"/>
    </source>
</evidence>
<feature type="compositionally biased region" description="Polar residues" evidence="1">
    <location>
        <begin position="88"/>
        <end position="98"/>
    </location>
</feature>
<dbReference type="OrthoDB" id="1864143at2"/>
<feature type="transmembrane region" description="Helical" evidence="2">
    <location>
        <begin position="15"/>
        <end position="42"/>
    </location>
</feature>
<accession>A0A1I0V5B6</accession>
<dbReference type="EMBL" id="FOKI01000001">
    <property type="protein sequence ID" value="SFA71534.1"/>
    <property type="molecule type" value="Genomic_DNA"/>
</dbReference>
<proteinExistence type="predicted"/>
<keyword evidence="2" id="KW-1133">Transmembrane helix</keyword>
<dbReference type="AlphaFoldDB" id="A0A1I0V5B6"/>
<dbReference type="STRING" id="84698.SAMN04488528_1001168"/>
<evidence type="ECO:0000313" key="4">
    <source>
        <dbReference type="Proteomes" id="UP000198619"/>
    </source>
</evidence>
<feature type="region of interest" description="Disordered" evidence="1">
    <location>
        <begin position="88"/>
        <end position="223"/>
    </location>
</feature>
<organism evidence="3 4">
    <name type="scientific">Clostridium frigidicarnis</name>
    <dbReference type="NCBI Taxonomy" id="84698"/>
    <lineage>
        <taxon>Bacteria</taxon>
        <taxon>Bacillati</taxon>
        <taxon>Bacillota</taxon>
        <taxon>Clostridia</taxon>
        <taxon>Eubacteriales</taxon>
        <taxon>Clostridiaceae</taxon>
        <taxon>Clostridium</taxon>
    </lineage>
</organism>
<keyword evidence="2" id="KW-0812">Transmembrane</keyword>